<dbReference type="STRING" id="1077348.A0A2G8SMR4"/>
<dbReference type="Gene3D" id="1.25.40.20">
    <property type="entry name" value="Ankyrin repeat-containing domain"/>
    <property type="match status" value="1"/>
</dbReference>
<comment type="caution">
    <text evidence="9">The sequence shown here is derived from an EMBL/GenBank/DDBJ whole genome shotgun (WGS) entry which is preliminary data.</text>
</comment>
<evidence type="ECO:0000313" key="10">
    <source>
        <dbReference type="Proteomes" id="UP000230002"/>
    </source>
</evidence>
<dbReference type="InterPro" id="IPR036770">
    <property type="entry name" value="Ankyrin_rpt-contain_sf"/>
</dbReference>
<feature type="domain" description="MYND-type" evidence="8">
    <location>
        <begin position="243"/>
        <end position="281"/>
    </location>
</feature>
<gene>
    <name evidence="9" type="ORF">GSI_02837</name>
</gene>
<keyword evidence="3 7" id="KW-0863">Zinc-finger</keyword>
<evidence type="ECO:0000256" key="5">
    <source>
        <dbReference type="ARBA" id="ARBA00023043"/>
    </source>
</evidence>
<name>A0A2G8SMR4_9APHY</name>
<keyword evidence="5 6" id="KW-0040">ANK repeat</keyword>
<keyword evidence="1" id="KW-0479">Metal-binding</keyword>
<proteinExistence type="predicted"/>
<dbReference type="PROSITE" id="PS50088">
    <property type="entry name" value="ANK_REPEAT"/>
    <property type="match status" value="1"/>
</dbReference>
<evidence type="ECO:0000256" key="2">
    <source>
        <dbReference type="ARBA" id="ARBA00022737"/>
    </source>
</evidence>
<dbReference type="SUPFAM" id="SSF48403">
    <property type="entry name" value="Ankyrin repeat"/>
    <property type="match status" value="1"/>
</dbReference>
<evidence type="ECO:0000256" key="6">
    <source>
        <dbReference type="PROSITE-ProRule" id="PRU00023"/>
    </source>
</evidence>
<dbReference type="OrthoDB" id="194358at2759"/>
<dbReference type="Pfam" id="PF01753">
    <property type="entry name" value="zf-MYND"/>
    <property type="match status" value="1"/>
</dbReference>
<evidence type="ECO:0000256" key="3">
    <source>
        <dbReference type="ARBA" id="ARBA00022771"/>
    </source>
</evidence>
<dbReference type="Proteomes" id="UP000230002">
    <property type="component" value="Unassembled WGS sequence"/>
</dbReference>
<evidence type="ECO:0000256" key="7">
    <source>
        <dbReference type="PROSITE-ProRule" id="PRU00134"/>
    </source>
</evidence>
<dbReference type="SMART" id="SM00248">
    <property type="entry name" value="ANK"/>
    <property type="match status" value="2"/>
</dbReference>
<dbReference type="Gene3D" id="6.10.140.2220">
    <property type="match status" value="1"/>
</dbReference>
<dbReference type="EMBL" id="AYKW01000004">
    <property type="protein sequence ID" value="PIL35050.1"/>
    <property type="molecule type" value="Genomic_DNA"/>
</dbReference>
<protein>
    <recommendedName>
        <fullName evidence="8">MYND-type domain-containing protein</fullName>
    </recommendedName>
</protein>
<dbReference type="InterPro" id="IPR002893">
    <property type="entry name" value="Znf_MYND"/>
</dbReference>
<dbReference type="SUPFAM" id="SSF144232">
    <property type="entry name" value="HIT/MYND zinc finger-like"/>
    <property type="match status" value="1"/>
</dbReference>
<dbReference type="InterPro" id="IPR002110">
    <property type="entry name" value="Ankyrin_rpt"/>
</dbReference>
<feature type="repeat" description="ANK" evidence="6">
    <location>
        <begin position="138"/>
        <end position="171"/>
    </location>
</feature>
<evidence type="ECO:0000256" key="4">
    <source>
        <dbReference type="ARBA" id="ARBA00022833"/>
    </source>
</evidence>
<evidence type="ECO:0000259" key="8">
    <source>
        <dbReference type="PROSITE" id="PS50865"/>
    </source>
</evidence>
<evidence type="ECO:0000256" key="1">
    <source>
        <dbReference type="ARBA" id="ARBA00022723"/>
    </source>
</evidence>
<dbReference type="PROSITE" id="PS50865">
    <property type="entry name" value="ZF_MYND_2"/>
    <property type="match status" value="1"/>
</dbReference>
<dbReference type="GO" id="GO:0008270">
    <property type="term" value="F:zinc ion binding"/>
    <property type="evidence" value="ECO:0007669"/>
    <property type="project" value="UniProtKB-KW"/>
</dbReference>
<dbReference type="Pfam" id="PF12796">
    <property type="entry name" value="Ank_2"/>
    <property type="match status" value="1"/>
</dbReference>
<sequence>MPDLTVSTQVRGGTGGLKVSEEMRLLLSLPEPLQLDCGGQVLRTLYQRGSKPLDPRLLNDFAQRCFYGDINGIKRVIENGTAPVLTGVETPYRWGYATLVVLGVQRVVAAPHRSRIDHKATLEYLLDHGVPADVPDIVGYTALQHACMNHPCPDLVRILLGHGADPDHQDKFGSVALISACQNNCVGAVEALMEYDARMDIEDADQCSPEEFYVKCGPAVIAAIQKWKRKRVGESTALDERACAACGEEATRLKFCVACHAIRYCSKECQRSHWFLHKTRCIPFSPESTVTLTPFYEDIGPVASLADMTRQAYGFRVDKQPARNSRSVKIPYIRPGETKKVIIKVQVPFNLDTGGPTTEEVGDMMVYDKKRSFVCRLRRQDGEEAYLRLSRTVRAHGVAGAKAYFSAELRSKDELVVKYKEVLGEQPF</sequence>
<keyword evidence="2" id="KW-0677">Repeat</keyword>
<keyword evidence="4" id="KW-0862">Zinc</keyword>
<keyword evidence="10" id="KW-1185">Reference proteome</keyword>
<dbReference type="PROSITE" id="PS01360">
    <property type="entry name" value="ZF_MYND_1"/>
    <property type="match status" value="1"/>
</dbReference>
<dbReference type="AlphaFoldDB" id="A0A2G8SMR4"/>
<dbReference type="PANTHER" id="PTHR24198:SF165">
    <property type="entry name" value="ANKYRIN REPEAT-CONTAINING PROTEIN-RELATED"/>
    <property type="match status" value="1"/>
</dbReference>
<organism evidence="9 10">
    <name type="scientific">Ganoderma sinense ZZ0214-1</name>
    <dbReference type="NCBI Taxonomy" id="1077348"/>
    <lineage>
        <taxon>Eukaryota</taxon>
        <taxon>Fungi</taxon>
        <taxon>Dikarya</taxon>
        <taxon>Basidiomycota</taxon>
        <taxon>Agaricomycotina</taxon>
        <taxon>Agaricomycetes</taxon>
        <taxon>Polyporales</taxon>
        <taxon>Polyporaceae</taxon>
        <taxon>Ganoderma</taxon>
    </lineage>
</organism>
<accession>A0A2G8SMR4</accession>
<dbReference type="PANTHER" id="PTHR24198">
    <property type="entry name" value="ANKYRIN REPEAT AND PROTEIN KINASE DOMAIN-CONTAINING PROTEIN"/>
    <property type="match status" value="1"/>
</dbReference>
<reference evidence="9 10" key="1">
    <citation type="journal article" date="2015" name="Sci. Rep.">
        <title>Chromosome-level genome map provides insights into diverse defense mechanisms in the medicinal fungus Ganoderma sinense.</title>
        <authorList>
            <person name="Zhu Y."/>
            <person name="Xu J."/>
            <person name="Sun C."/>
            <person name="Zhou S."/>
            <person name="Xu H."/>
            <person name="Nelson D.R."/>
            <person name="Qian J."/>
            <person name="Song J."/>
            <person name="Luo H."/>
            <person name="Xiang L."/>
            <person name="Li Y."/>
            <person name="Xu Z."/>
            <person name="Ji A."/>
            <person name="Wang L."/>
            <person name="Lu S."/>
            <person name="Hayward A."/>
            <person name="Sun W."/>
            <person name="Li X."/>
            <person name="Schwartz D.C."/>
            <person name="Wang Y."/>
            <person name="Chen S."/>
        </authorList>
    </citation>
    <scope>NUCLEOTIDE SEQUENCE [LARGE SCALE GENOMIC DNA]</scope>
    <source>
        <strain evidence="9 10">ZZ0214-1</strain>
    </source>
</reference>
<evidence type="ECO:0000313" key="9">
    <source>
        <dbReference type="EMBL" id="PIL35050.1"/>
    </source>
</evidence>